<dbReference type="InterPro" id="IPR036259">
    <property type="entry name" value="MFS_trans_sf"/>
</dbReference>
<organism evidence="11 12">
    <name type="scientific">Pseudomonas silesiensis</name>
    <dbReference type="NCBI Taxonomy" id="1853130"/>
    <lineage>
        <taxon>Bacteria</taxon>
        <taxon>Pseudomonadati</taxon>
        <taxon>Pseudomonadota</taxon>
        <taxon>Gammaproteobacteria</taxon>
        <taxon>Pseudomonadales</taxon>
        <taxon>Pseudomonadaceae</taxon>
        <taxon>Pseudomonas</taxon>
    </lineage>
</organism>
<dbReference type="InterPro" id="IPR020846">
    <property type="entry name" value="MFS_dom"/>
</dbReference>
<evidence type="ECO:0000256" key="6">
    <source>
        <dbReference type="ARBA" id="ARBA00023136"/>
    </source>
</evidence>
<dbReference type="CDD" id="cd17319">
    <property type="entry name" value="MFS_ExuT_GudP_like"/>
    <property type="match status" value="1"/>
</dbReference>
<evidence type="ECO:0000256" key="1">
    <source>
        <dbReference type="ARBA" id="ARBA00004141"/>
    </source>
</evidence>
<comment type="subcellular location">
    <subcellularLocation>
        <location evidence="1">Membrane</location>
        <topology evidence="1">Multi-pass membrane protein</topology>
    </subcellularLocation>
</comment>
<evidence type="ECO:0000256" key="3">
    <source>
        <dbReference type="ARBA" id="ARBA00022692"/>
    </source>
</evidence>
<feature type="transmembrane region" description="Helical" evidence="9">
    <location>
        <begin position="119"/>
        <end position="140"/>
    </location>
</feature>
<dbReference type="KEGG" id="psil:PMA3_14365"/>
<feature type="transmembrane region" description="Helical" evidence="9">
    <location>
        <begin position="318"/>
        <end position="337"/>
    </location>
</feature>
<dbReference type="AlphaFoldDB" id="A0A191YTS4"/>
<dbReference type="PROSITE" id="PS50850">
    <property type="entry name" value="MFS"/>
    <property type="match status" value="1"/>
</dbReference>
<name>A0A191YTS4_9PSED</name>
<feature type="transmembrane region" description="Helical" evidence="9">
    <location>
        <begin position="62"/>
        <end position="87"/>
    </location>
</feature>
<dbReference type="PANTHER" id="PTHR43791:SF36">
    <property type="entry name" value="TRANSPORTER, PUTATIVE (AFU_ORTHOLOGUE AFUA_6G08340)-RELATED"/>
    <property type="match status" value="1"/>
</dbReference>
<dbReference type="PANTHER" id="PTHR43791">
    <property type="entry name" value="PERMEASE-RELATED"/>
    <property type="match status" value="1"/>
</dbReference>
<protein>
    <recommendedName>
        <fullName evidence="8">Putative tartrate transporter</fullName>
    </recommendedName>
</protein>
<feature type="transmembrane region" description="Helical" evidence="9">
    <location>
        <begin position="252"/>
        <end position="273"/>
    </location>
</feature>
<feature type="transmembrane region" description="Helical" evidence="9">
    <location>
        <begin position="412"/>
        <end position="434"/>
    </location>
</feature>
<evidence type="ECO:0000256" key="7">
    <source>
        <dbReference type="ARBA" id="ARBA00058119"/>
    </source>
</evidence>
<evidence type="ECO:0000259" key="10">
    <source>
        <dbReference type="PROSITE" id="PS50850"/>
    </source>
</evidence>
<keyword evidence="4" id="KW-0058">Aromatic hydrocarbons catabolism</keyword>
<accession>A0A191YTS4</accession>
<feature type="domain" description="Major facilitator superfamily (MFS) profile" evidence="10">
    <location>
        <begin position="28"/>
        <end position="433"/>
    </location>
</feature>
<feature type="transmembrane region" description="Helical" evidence="9">
    <location>
        <begin position="288"/>
        <end position="306"/>
    </location>
</feature>
<dbReference type="GO" id="GO:0005886">
    <property type="term" value="C:plasma membrane"/>
    <property type="evidence" value="ECO:0007669"/>
    <property type="project" value="TreeGrafter"/>
</dbReference>
<proteinExistence type="predicted"/>
<evidence type="ECO:0000313" key="11">
    <source>
        <dbReference type="EMBL" id="ANJ56260.1"/>
    </source>
</evidence>
<dbReference type="OrthoDB" id="9773957at2"/>
<evidence type="ECO:0000256" key="2">
    <source>
        <dbReference type="ARBA" id="ARBA00022448"/>
    </source>
</evidence>
<reference evidence="11 12" key="1">
    <citation type="journal article" date="2018" name="Syst. Appl. Microbiol.">
        <title>Pseudomonas silesiensis sp. nov. strain A3T isolated from a biological pesticide sewage treatment plant and analysis of the complete genome sequence.</title>
        <authorList>
            <person name="Kaminski M.A."/>
            <person name="Furmanczyk E.M."/>
            <person name="Sobczak A."/>
            <person name="Dziembowski A."/>
            <person name="Lipinski L."/>
        </authorList>
    </citation>
    <scope>NUCLEOTIDE SEQUENCE [LARGE SCALE GENOMIC DNA]</scope>
    <source>
        <strain evidence="11 12">A3</strain>
    </source>
</reference>
<sequence length="436" mass="48181">MRTKDITAFDDAIPDKEALAYSKVVWRIMPLLFLCFIVAYLDRVNVGFAKLQMSADLNFSETVYGLGAGMFFIGYFFFEVPSNLILYRVGARKWIARIMITWGIISALMMFVTTPTSFYVMRFLLGVAEAGFTPGVLLYLTYWFPAHRRGRAITMFMAGIPISGIIGSPLSGWILQTFNGVHGWAGWQWLFLLEGAPTVLVGLLVWNFLDNSISEAKWLTAEEKIILQNNIREDVGEKTSHSFKLALSDIRVWILALIYFCVLMGLYGVSFWLPTLIKATGVERPLDIGLLSAIPYIVSIIAMSLINRSSDKHAERRWHFAIPAIMGGVGLILSAVFAQSPVYSIIALTVGCAGIMTITPLFWTFPTAFLGGTAAAGGIAMINSLGNLSGFVSSYLIGFLRDLTHSTNTGMYMLGGFLFLCAVLVMTAIPARLVNR</sequence>
<feature type="transmembrane region" description="Helical" evidence="9">
    <location>
        <begin position="187"/>
        <end position="209"/>
    </location>
</feature>
<evidence type="ECO:0000256" key="8">
    <source>
        <dbReference type="ARBA" id="ARBA00074139"/>
    </source>
</evidence>
<dbReference type="EMBL" id="CP014870">
    <property type="protein sequence ID" value="ANJ56260.1"/>
    <property type="molecule type" value="Genomic_DNA"/>
</dbReference>
<dbReference type="FunFam" id="1.20.1250.20:FF:000126">
    <property type="entry name" value="MFS transporter permease"/>
    <property type="match status" value="1"/>
</dbReference>
<dbReference type="InterPro" id="IPR011701">
    <property type="entry name" value="MFS"/>
</dbReference>
<comment type="function">
    <text evidence="7">Component of the tartrate utilization system and may allow entry of tartrate and tartrate dehydrogenase.</text>
</comment>
<evidence type="ECO:0000313" key="12">
    <source>
        <dbReference type="Proteomes" id="UP000078354"/>
    </source>
</evidence>
<feature type="transmembrane region" description="Helical" evidence="9">
    <location>
        <begin position="152"/>
        <end position="175"/>
    </location>
</feature>
<gene>
    <name evidence="11" type="ORF">PMA3_14365</name>
</gene>
<dbReference type="RefSeq" id="WP_064677776.1">
    <property type="nucleotide sequence ID" value="NZ_CP014870.1"/>
</dbReference>
<keyword evidence="3 9" id="KW-0812">Transmembrane</keyword>
<feature type="transmembrane region" description="Helical" evidence="9">
    <location>
        <begin position="375"/>
        <end position="400"/>
    </location>
</feature>
<keyword evidence="6 9" id="KW-0472">Membrane</keyword>
<dbReference type="Gene3D" id="1.20.1250.20">
    <property type="entry name" value="MFS general substrate transporter like domains"/>
    <property type="match status" value="2"/>
</dbReference>
<keyword evidence="5 9" id="KW-1133">Transmembrane helix</keyword>
<evidence type="ECO:0000256" key="4">
    <source>
        <dbReference type="ARBA" id="ARBA00022797"/>
    </source>
</evidence>
<dbReference type="Pfam" id="PF07690">
    <property type="entry name" value="MFS_1"/>
    <property type="match status" value="1"/>
</dbReference>
<dbReference type="GO" id="GO:0022857">
    <property type="term" value="F:transmembrane transporter activity"/>
    <property type="evidence" value="ECO:0007669"/>
    <property type="project" value="InterPro"/>
</dbReference>
<keyword evidence="2" id="KW-0813">Transport</keyword>
<dbReference type="Proteomes" id="UP000078354">
    <property type="component" value="Chromosome"/>
</dbReference>
<dbReference type="SUPFAM" id="SSF103473">
    <property type="entry name" value="MFS general substrate transporter"/>
    <property type="match status" value="1"/>
</dbReference>
<feature type="transmembrane region" description="Helical" evidence="9">
    <location>
        <begin position="343"/>
        <end position="363"/>
    </location>
</feature>
<keyword evidence="12" id="KW-1185">Reference proteome</keyword>
<feature type="transmembrane region" description="Helical" evidence="9">
    <location>
        <begin position="94"/>
        <end position="113"/>
    </location>
</feature>
<evidence type="ECO:0000256" key="9">
    <source>
        <dbReference type="SAM" id="Phobius"/>
    </source>
</evidence>
<feature type="transmembrane region" description="Helical" evidence="9">
    <location>
        <begin position="24"/>
        <end position="42"/>
    </location>
</feature>
<evidence type="ECO:0000256" key="5">
    <source>
        <dbReference type="ARBA" id="ARBA00022989"/>
    </source>
</evidence>
<dbReference type="FunFam" id="1.20.1250.20:FF:000018">
    <property type="entry name" value="MFS transporter permease"/>
    <property type="match status" value="1"/>
</dbReference>